<comment type="caution">
    <text evidence="3">The sequence shown here is derived from an EMBL/GenBank/DDBJ whole genome shotgun (WGS) entry which is preliminary data.</text>
</comment>
<feature type="region of interest" description="Disordered" evidence="1">
    <location>
        <begin position="401"/>
        <end position="422"/>
    </location>
</feature>
<dbReference type="Gene3D" id="3.30.1330.230">
    <property type="match status" value="1"/>
</dbReference>
<dbReference type="PANTHER" id="PTHR37809:SF1">
    <property type="entry name" value="RIBOSOMAL PROTEIN S12 METHYLTHIOTRANSFERASE ACCESSORY FACTOR YCAO"/>
    <property type="match status" value="1"/>
</dbReference>
<evidence type="ECO:0000259" key="2">
    <source>
        <dbReference type="PROSITE" id="PS51664"/>
    </source>
</evidence>
<dbReference type="EMBL" id="JAWJZF010000547">
    <property type="protein sequence ID" value="MDX2297955.1"/>
    <property type="molecule type" value="Genomic_DNA"/>
</dbReference>
<dbReference type="InterPro" id="IPR003776">
    <property type="entry name" value="YcaO-like_dom"/>
</dbReference>
<dbReference type="RefSeq" id="WP_319014069.1">
    <property type="nucleotide sequence ID" value="NZ_JAWJZF010000547.1"/>
</dbReference>
<dbReference type="Proteomes" id="UP001278571">
    <property type="component" value="Unassembled WGS sequence"/>
</dbReference>
<dbReference type="EMBL" id="JAWJZF010000547">
    <property type="protein sequence ID" value="MDX2298064.1"/>
    <property type="molecule type" value="Genomic_DNA"/>
</dbReference>
<evidence type="ECO:0000313" key="4">
    <source>
        <dbReference type="EMBL" id="MDX2298064.1"/>
    </source>
</evidence>
<organism evidence="3 5">
    <name type="scientific">Streptomyces roseolus</name>
    <dbReference type="NCBI Taxonomy" id="67358"/>
    <lineage>
        <taxon>Bacteria</taxon>
        <taxon>Bacillati</taxon>
        <taxon>Actinomycetota</taxon>
        <taxon>Actinomycetes</taxon>
        <taxon>Kitasatosporales</taxon>
        <taxon>Streptomycetaceae</taxon>
        <taxon>Streptomyces</taxon>
    </lineage>
</organism>
<dbReference type="PROSITE" id="PS51664">
    <property type="entry name" value="YCAO"/>
    <property type="match status" value="1"/>
</dbReference>
<name>A0ABU4KKM4_9ACTN</name>
<keyword evidence="5" id="KW-1185">Reference proteome</keyword>
<feature type="compositionally biased region" description="Basic and acidic residues" evidence="1">
    <location>
        <begin position="409"/>
        <end position="422"/>
    </location>
</feature>
<dbReference type="PANTHER" id="PTHR37809">
    <property type="entry name" value="RIBOSOMAL PROTEIN S12 METHYLTHIOTRANSFERASE ACCESSORY FACTOR YCAO"/>
    <property type="match status" value="1"/>
</dbReference>
<accession>A0ABU4KKM4</accession>
<evidence type="ECO:0000313" key="5">
    <source>
        <dbReference type="Proteomes" id="UP001278571"/>
    </source>
</evidence>
<gene>
    <name evidence="3" type="ORF">R2363_38025</name>
    <name evidence="4" type="ORF">R2363_38580</name>
</gene>
<proteinExistence type="predicted"/>
<evidence type="ECO:0000256" key="1">
    <source>
        <dbReference type="SAM" id="MobiDB-lite"/>
    </source>
</evidence>
<reference evidence="3 5" key="1">
    <citation type="submission" date="2023-10" db="EMBL/GenBank/DDBJ databases">
        <authorList>
            <person name="Wang X.X."/>
        </authorList>
    </citation>
    <scope>NUCLEOTIDE SEQUENCE [LARGE SCALE GENOMIC DNA]</scope>
    <source>
        <strain evidence="3 5">NBRC 12816</strain>
    </source>
</reference>
<feature type="domain" description="YcaO" evidence="2">
    <location>
        <begin position="59"/>
        <end position="422"/>
    </location>
</feature>
<evidence type="ECO:0000313" key="3">
    <source>
        <dbReference type="EMBL" id="MDX2297955.1"/>
    </source>
</evidence>
<protein>
    <submittedName>
        <fullName evidence="3">YcaO-like family protein</fullName>
    </submittedName>
</protein>
<sequence>MIDVPATLAPATGVALRYAVTPPHAGEPLWSSAVELPPVHVDFVREAADVPLSARFAGASGPSRTDALLRGAGEAVERRALHPSAALPARRGTAAELGALTLDAYHPGHALAHPDAATAVLDWHEARALDTDRPVLVPADLVNWPARNDVLFDPSPSGAAAGAGHDAALGAALVEVAERDALTVAWGRQLRLPTYTPAPEDTRLRAVWQQAEAEGLRPVLARIPVAATGLWCMTALLIEADAPGAAVPLAAVGMKASTRPAEAAVKAFQEARQVRTALRALRAQGGTGPRGPLVVTEHDRLCHMLTRPAYDAVRSWADGFLEPVPLPGPSTVPPLPVRELTESMNADGAALLVVDLTPRLPAPVADMGWKVVKVLAPGYQNLRMDETHRWSWHLPRLASAPERTGCPARLDDPRDATPHPLP</sequence>
<dbReference type="Pfam" id="PF02624">
    <property type="entry name" value="YcaO"/>
    <property type="match status" value="1"/>
</dbReference>